<feature type="region of interest" description="Disordered" evidence="2">
    <location>
        <begin position="278"/>
        <end position="297"/>
    </location>
</feature>
<evidence type="ECO:0000313" key="4">
    <source>
        <dbReference type="EMBL" id="KAF2755397.1"/>
    </source>
</evidence>
<organism evidence="4 5">
    <name type="scientific">Pseudovirgaria hyperparasitica</name>
    <dbReference type="NCBI Taxonomy" id="470096"/>
    <lineage>
        <taxon>Eukaryota</taxon>
        <taxon>Fungi</taxon>
        <taxon>Dikarya</taxon>
        <taxon>Ascomycota</taxon>
        <taxon>Pezizomycotina</taxon>
        <taxon>Dothideomycetes</taxon>
        <taxon>Dothideomycetes incertae sedis</taxon>
        <taxon>Acrospermales</taxon>
        <taxon>Acrospermaceae</taxon>
        <taxon>Pseudovirgaria</taxon>
    </lineage>
</organism>
<proteinExistence type="inferred from homology"/>
<feature type="compositionally biased region" description="Basic and acidic residues" evidence="2">
    <location>
        <begin position="517"/>
        <end position="526"/>
    </location>
</feature>
<feature type="compositionally biased region" description="Basic and acidic residues" evidence="2">
    <location>
        <begin position="153"/>
        <end position="164"/>
    </location>
</feature>
<feature type="region of interest" description="Disordered" evidence="2">
    <location>
        <begin position="391"/>
        <end position="438"/>
    </location>
</feature>
<feature type="compositionally biased region" description="Basic and acidic residues" evidence="2">
    <location>
        <begin position="586"/>
        <end position="597"/>
    </location>
</feature>
<feature type="region of interest" description="Disordered" evidence="2">
    <location>
        <begin position="308"/>
        <end position="374"/>
    </location>
</feature>
<gene>
    <name evidence="4" type="ORF">EJ05DRAFT_100156</name>
</gene>
<feature type="compositionally biased region" description="Basic and acidic residues" evidence="2">
    <location>
        <begin position="364"/>
        <end position="374"/>
    </location>
</feature>
<dbReference type="SUPFAM" id="SSF53474">
    <property type="entry name" value="alpha/beta-Hydrolases"/>
    <property type="match status" value="1"/>
</dbReference>
<feature type="region of interest" description="Disordered" evidence="2">
    <location>
        <begin position="197"/>
        <end position="220"/>
    </location>
</feature>
<feature type="region of interest" description="Disordered" evidence="2">
    <location>
        <begin position="117"/>
        <end position="168"/>
    </location>
</feature>
<evidence type="ECO:0000313" key="5">
    <source>
        <dbReference type="Proteomes" id="UP000799437"/>
    </source>
</evidence>
<evidence type="ECO:0000256" key="2">
    <source>
        <dbReference type="SAM" id="MobiDB-lite"/>
    </source>
</evidence>
<dbReference type="OrthoDB" id="435520at2759"/>
<reference evidence="4" key="1">
    <citation type="journal article" date="2020" name="Stud. Mycol.">
        <title>101 Dothideomycetes genomes: a test case for predicting lifestyles and emergence of pathogens.</title>
        <authorList>
            <person name="Haridas S."/>
            <person name="Albert R."/>
            <person name="Binder M."/>
            <person name="Bloem J."/>
            <person name="Labutti K."/>
            <person name="Salamov A."/>
            <person name="Andreopoulos B."/>
            <person name="Baker S."/>
            <person name="Barry K."/>
            <person name="Bills G."/>
            <person name="Bluhm B."/>
            <person name="Cannon C."/>
            <person name="Castanera R."/>
            <person name="Culley D."/>
            <person name="Daum C."/>
            <person name="Ezra D."/>
            <person name="Gonzalez J."/>
            <person name="Henrissat B."/>
            <person name="Kuo A."/>
            <person name="Liang C."/>
            <person name="Lipzen A."/>
            <person name="Lutzoni F."/>
            <person name="Magnuson J."/>
            <person name="Mondo S."/>
            <person name="Nolan M."/>
            <person name="Ohm R."/>
            <person name="Pangilinan J."/>
            <person name="Park H.-J."/>
            <person name="Ramirez L."/>
            <person name="Alfaro M."/>
            <person name="Sun H."/>
            <person name="Tritt A."/>
            <person name="Yoshinaga Y."/>
            <person name="Zwiers L.-H."/>
            <person name="Turgeon B."/>
            <person name="Goodwin S."/>
            <person name="Spatafora J."/>
            <person name="Crous P."/>
            <person name="Grigoriev I."/>
        </authorList>
    </citation>
    <scope>NUCLEOTIDE SEQUENCE</scope>
    <source>
        <strain evidence="4">CBS 121739</strain>
    </source>
</reference>
<dbReference type="Proteomes" id="UP000799437">
    <property type="component" value="Unassembled WGS sequence"/>
</dbReference>
<feature type="region of interest" description="Disordered" evidence="2">
    <location>
        <begin position="1"/>
        <end position="61"/>
    </location>
</feature>
<dbReference type="Pfam" id="PF12697">
    <property type="entry name" value="Abhydrolase_6"/>
    <property type="match status" value="1"/>
</dbReference>
<dbReference type="AlphaFoldDB" id="A0A6A6W1E2"/>
<feature type="region of interest" description="Disordered" evidence="2">
    <location>
        <begin position="504"/>
        <end position="621"/>
    </location>
</feature>
<evidence type="ECO:0000256" key="1">
    <source>
        <dbReference type="ARBA" id="ARBA00038097"/>
    </source>
</evidence>
<dbReference type="RefSeq" id="XP_033597848.1">
    <property type="nucleotide sequence ID" value="XM_033738927.1"/>
</dbReference>
<dbReference type="InterPro" id="IPR029058">
    <property type="entry name" value="AB_hydrolase_fold"/>
</dbReference>
<dbReference type="InterPro" id="IPR000073">
    <property type="entry name" value="AB_hydrolase_1"/>
</dbReference>
<accession>A0A6A6W1E2</accession>
<feature type="compositionally biased region" description="Polar residues" evidence="2">
    <location>
        <begin position="1"/>
        <end position="12"/>
    </location>
</feature>
<feature type="region of interest" description="Disordered" evidence="2">
    <location>
        <begin position="811"/>
        <end position="848"/>
    </location>
</feature>
<protein>
    <submittedName>
        <fullName evidence="4">Alpha/beta-hydrolase</fullName>
    </submittedName>
</protein>
<evidence type="ECO:0000259" key="3">
    <source>
        <dbReference type="Pfam" id="PF12697"/>
    </source>
</evidence>
<dbReference type="Gene3D" id="3.40.50.1820">
    <property type="entry name" value="alpha/beta hydrolase"/>
    <property type="match status" value="1"/>
</dbReference>
<keyword evidence="5" id="KW-1185">Reference proteome</keyword>
<feature type="compositionally biased region" description="Basic and acidic residues" evidence="2">
    <location>
        <begin position="542"/>
        <end position="557"/>
    </location>
</feature>
<dbReference type="EMBL" id="ML996577">
    <property type="protein sequence ID" value="KAF2755397.1"/>
    <property type="molecule type" value="Genomic_DNA"/>
</dbReference>
<name>A0A6A6W1E2_9PEZI</name>
<dbReference type="PANTHER" id="PTHR42886:SF29">
    <property type="entry name" value="PUMMELIG, ISOFORM A"/>
    <property type="match status" value="1"/>
</dbReference>
<feature type="compositionally biased region" description="Polar residues" evidence="2">
    <location>
        <begin position="413"/>
        <end position="428"/>
    </location>
</feature>
<feature type="compositionally biased region" description="Low complexity" evidence="2">
    <location>
        <begin position="323"/>
        <end position="333"/>
    </location>
</feature>
<feature type="compositionally biased region" description="Low complexity" evidence="2">
    <location>
        <begin position="199"/>
        <end position="211"/>
    </location>
</feature>
<feature type="compositionally biased region" description="Polar residues" evidence="2">
    <location>
        <begin position="569"/>
        <end position="579"/>
    </location>
</feature>
<sequence>MDPQQLPGSSVPDSYASTAPGRTRRRRTSSLPPAPNHPEESRGPAHQPAKGHQSTSPEVIASLIDSLSAISIPAHNHFENIPPIDGTRSTPVSPHAQRVNFLDLPEQLSEKEFLHPHDAAEPPIVRTSKPPSGLSPLTAPKTPRSPRSPGPSWKRDSGSYKECLRTTQSTTSLHSAYSAYDRDDAVSIGNISIEAGARPSEPSIKSRTSSESTRRSGRGKSLLYMSSRERLKRDSRSFSVPSEVDASVTAAAIEFVTQAHLHSEKNIEFLPGNVIQEESTHAAPLPGTKKKKRKPPPMTLVAASSAIITPDGPLTPGGAVPQRQSSLRHSSSSPRRERRRDRPAEARTLAVPEEEETKPTPSPKGKEKATNEDISALRRIEELKQKAWFREKSSENGAMTGEARLSRGGAEELSTSDLSPISPTSTVASAWEKRHSDSDTKARKILGIYSTERQDTLAPPGVKETIVRAPLYRDAGNDMHAPLTPMTPMGPLPINYNHVLQSLDQIPHSPPSSKDSTNVRRAESKNKGGVSPLSSPDEAYFEGDRGAERQRQTRSSEYDTSEPYKSPFGSRTASISSTGRKGKRWSHPDMPRQEQKRTGKKGASPAVQSPQRPIREDRPASVDSMEQTIEDFVNAPRLSQQVRHPTNGRVISFSEVGDPKGFAVFCCVGMGLTRYVMSFYDELAKTLKLRLITPDRPGIGGSEADENVTPLTWTDDIYTICQALRIPKFSVLAHSAGAVYALATALRMPQHIRGKVHLLAPWIPPSQMAPIGVHQNAAPGGQLPRAQRFLRTLPPSILKIANASFLSTTSASITRSMPKSPAGKTKRKSTGSSAPQAPPRGSMAQTRQESMARMDLIAPNSSALNLTPSSPSADKFEATVEVQKAKDEAAQQRREALDERLTFAIWERATTNANPATDLIVCLETRYPIGFRYEDITRGVVIHHGSKDSRVPVENVRWLGRIMRRCEVRILEGESHGLMANPIVMGNLLMEMSKEWEDWTAAVEHSSRAAKRAS</sequence>
<dbReference type="GeneID" id="54479981"/>
<feature type="domain" description="AB hydrolase-1" evidence="3">
    <location>
        <begin position="668"/>
        <end position="822"/>
    </location>
</feature>
<dbReference type="PANTHER" id="PTHR42886">
    <property type="entry name" value="RE40534P-RELATED"/>
    <property type="match status" value="1"/>
</dbReference>
<comment type="similarity">
    <text evidence="1">Belongs to the peptidase S33 family. ABHD4/ABHD5 subfamily.</text>
</comment>